<dbReference type="Proteomes" id="UP000748531">
    <property type="component" value="Unassembled WGS sequence"/>
</dbReference>
<proteinExistence type="predicted"/>
<sequence length="73" mass="8105">MDSPIDLGCLRTLHVSVPSPDGLDGATYEQIRFTHPSLAAHNEFSMPLCYHVNKIRTVPSAYGLCCKIRYPTV</sequence>
<keyword evidence="2" id="KW-1185">Reference proteome</keyword>
<dbReference type="EMBL" id="LUCH01001052">
    <property type="protein sequence ID" value="KAF5403763.1"/>
    <property type="molecule type" value="Genomic_DNA"/>
</dbReference>
<organism evidence="1 2">
    <name type="scientific">Paragonimus heterotremus</name>
    <dbReference type="NCBI Taxonomy" id="100268"/>
    <lineage>
        <taxon>Eukaryota</taxon>
        <taxon>Metazoa</taxon>
        <taxon>Spiralia</taxon>
        <taxon>Lophotrochozoa</taxon>
        <taxon>Platyhelminthes</taxon>
        <taxon>Trematoda</taxon>
        <taxon>Digenea</taxon>
        <taxon>Plagiorchiida</taxon>
        <taxon>Troglotremata</taxon>
        <taxon>Troglotrematidae</taxon>
        <taxon>Paragonimus</taxon>
    </lineage>
</organism>
<comment type="caution">
    <text evidence="1">The sequence shown here is derived from an EMBL/GenBank/DDBJ whole genome shotgun (WGS) entry which is preliminary data.</text>
</comment>
<reference evidence="1" key="1">
    <citation type="submission" date="2019-05" db="EMBL/GenBank/DDBJ databases">
        <title>Annotation for the trematode Paragonimus heterotremus.</title>
        <authorList>
            <person name="Choi Y.-J."/>
        </authorList>
    </citation>
    <scope>NUCLEOTIDE SEQUENCE</scope>
    <source>
        <strain evidence="1">LC</strain>
    </source>
</reference>
<evidence type="ECO:0000313" key="2">
    <source>
        <dbReference type="Proteomes" id="UP000748531"/>
    </source>
</evidence>
<dbReference type="OrthoDB" id="10277039at2759"/>
<dbReference type="AlphaFoldDB" id="A0A8J4WIG3"/>
<evidence type="ECO:0000313" key="1">
    <source>
        <dbReference type="EMBL" id="KAF5403763.1"/>
    </source>
</evidence>
<accession>A0A8J4WIG3</accession>
<protein>
    <submittedName>
        <fullName evidence="1">Uncharacterized protein</fullName>
    </submittedName>
</protein>
<name>A0A8J4WIG3_9TREM</name>
<gene>
    <name evidence="1" type="ORF">PHET_02926</name>
</gene>